<reference evidence="1" key="1">
    <citation type="submission" date="2021-08" db="EMBL/GenBank/DDBJ databases">
        <title>The first chromosome-level gecko genome reveals the dynamic sex chromosomes of Neotropical dwarf geckos (Sphaerodactylidae: Sphaerodactylus).</title>
        <authorList>
            <person name="Pinto B.J."/>
            <person name="Keating S.E."/>
            <person name="Gamble T."/>
        </authorList>
    </citation>
    <scope>NUCLEOTIDE SEQUENCE</scope>
    <source>
        <strain evidence="1">TG3544</strain>
    </source>
</reference>
<comment type="caution">
    <text evidence="1">The sequence shown here is derived from an EMBL/GenBank/DDBJ whole genome shotgun (WGS) entry which is preliminary data.</text>
</comment>
<proteinExistence type="predicted"/>
<organism evidence="1 2">
    <name type="scientific">Sphaerodactylus townsendi</name>
    <dbReference type="NCBI Taxonomy" id="933632"/>
    <lineage>
        <taxon>Eukaryota</taxon>
        <taxon>Metazoa</taxon>
        <taxon>Chordata</taxon>
        <taxon>Craniata</taxon>
        <taxon>Vertebrata</taxon>
        <taxon>Euteleostomi</taxon>
        <taxon>Lepidosauria</taxon>
        <taxon>Squamata</taxon>
        <taxon>Bifurcata</taxon>
        <taxon>Gekkota</taxon>
        <taxon>Sphaerodactylidae</taxon>
        <taxon>Sphaerodactylus</taxon>
    </lineage>
</organism>
<keyword evidence="2" id="KW-1185">Reference proteome</keyword>
<dbReference type="EMBL" id="CM037616">
    <property type="protein sequence ID" value="KAH7992944.1"/>
    <property type="molecule type" value="Genomic_DNA"/>
</dbReference>
<evidence type="ECO:0000313" key="2">
    <source>
        <dbReference type="Proteomes" id="UP000827872"/>
    </source>
</evidence>
<name>A0ACB8EK83_9SAUR</name>
<gene>
    <name evidence="1" type="ORF">K3G42_028319</name>
</gene>
<sequence length="127" mass="13748">MVPWFGWPGAELCCFISEGRSAASNLCKAGVNQMDAHLPQGGKCLLLMAWESESMPLPPTPLSHRIGIMGFFDGGFDNISCLKNLVLHSCDSCICGLTNGLERILKMIKRAGVGAQYLEFTNPCVPD</sequence>
<accession>A0ACB8EK83</accession>
<dbReference type="Proteomes" id="UP000827872">
    <property type="component" value="Linkage Group LG03"/>
</dbReference>
<evidence type="ECO:0000313" key="1">
    <source>
        <dbReference type="EMBL" id="KAH7992944.1"/>
    </source>
</evidence>
<protein>
    <submittedName>
        <fullName evidence="1">Uncharacterized protein</fullName>
    </submittedName>
</protein>